<protein>
    <submittedName>
        <fullName evidence="5">Carbohydrate kinase</fullName>
    </submittedName>
</protein>
<evidence type="ECO:0000259" key="4">
    <source>
        <dbReference type="Pfam" id="PF00294"/>
    </source>
</evidence>
<feature type="domain" description="Carbohydrate kinase PfkB" evidence="4">
    <location>
        <begin position="20"/>
        <end position="283"/>
    </location>
</feature>
<evidence type="ECO:0000256" key="2">
    <source>
        <dbReference type="ARBA" id="ARBA00022679"/>
    </source>
</evidence>
<gene>
    <name evidence="5" type="ORF">IAC32_00340</name>
</gene>
<proteinExistence type="inferred from homology"/>
<dbReference type="AlphaFoldDB" id="A0A9D9EFV1"/>
<sequence length="285" mass="31184">MKTVIGLGEVLWDMLPAGRQLGGAPSNFAYHVSQSGCKGVVVSAVGNDDLGNDIISMLEEKKLQSCLARVDKPTGIVSVELSEDKIPVYDIKRDVAWDYIPFTDELRDLARNADAVCFGTLAQRGPVSRKTIRSFISSMPVDSLKVFDINLRGDFYDAQTIMESLLLSNILKINDEEIVTVGNLFGYETNELPEIATRLLVEYKLQNVILTCGAHGSYVFGKDEVLFQPTPKVEVVDTVGAGDTFTAVFVASLLQGKPLSEAHSDAVRRSAYICTKPGAMHPYDE</sequence>
<dbReference type="EMBL" id="JADIMR010000005">
    <property type="protein sequence ID" value="MBO8446183.1"/>
    <property type="molecule type" value="Genomic_DNA"/>
</dbReference>
<keyword evidence="3 5" id="KW-0418">Kinase</keyword>
<dbReference type="Gene3D" id="3.40.1190.20">
    <property type="match status" value="1"/>
</dbReference>
<reference evidence="5" key="1">
    <citation type="submission" date="2020-10" db="EMBL/GenBank/DDBJ databases">
        <authorList>
            <person name="Gilroy R."/>
        </authorList>
    </citation>
    <scope>NUCLEOTIDE SEQUENCE</scope>
    <source>
        <strain evidence="5">D3-1215</strain>
    </source>
</reference>
<organism evidence="5 6">
    <name type="scientific">Candidatus Enterocola intestinipullorum</name>
    <dbReference type="NCBI Taxonomy" id="2840783"/>
    <lineage>
        <taxon>Bacteria</taxon>
        <taxon>Pseudomonadati</taxon>
        <taxon>Bacteroidota</taxon>
        <taxon>Bacteroidia</taxon>
        <taxon>Bacteroidales</taxon>
        <taxon>Candidatus Enterocola</taxon>
    </lineage>
</organism>
<dbReference type="InterPro" id="IPR050306">
    <property type="entry name" value="PfkB_Carbo_kinase"/>
</dbReference>
<dbReference type="Proteomes" id="UP000823637">
    <property type="component" value="Unassembled WGS sequence"/>
</dbReference>
<dbReference type="PANTHER" id="PTHR43085:SF57">
    <property type="entry name" value="CARBOHYDRATE KINASE PFKB DOMAIN-CONTAINING PROTEIN"/>
    <property type="match status" value="1"/>
</dbReference>
<evidence type="ECO:0000313" key="5">
    <source>
        <dbReference type="EMBL" id="MBO8446183.1"/>
    </source>
</evidence>
<dbReference type="PANTHER" id="PTHR43085">
    <property type="entry name" value="HEXOKINASE FAMILY MEMBER"/>
    <property type="match status" value="1"/>
</dbReference>
<dbReference type="InterPro" id="IPR002173">
    <property type="entry name" value="Carboh/pur_kinase_PfkB_CS"/>
</dbReference>
<keyword evidence="2" id="KW-0808">Transferase</keyword>
<evidence type="ECO:0000256" key="1">
    <source>
        <dbReference type="ARBA" id="ARBA00010688"/>
    </source>
</evidence>
<dbReference type="InterPro" id="IPR029056">
    <property type="entry name" value="Ribokinase-like"/>
</dbReference>
<dbReference type="PROSITE" id="PS00583">
    <property type="entry name" value="PFKB_KINASES_1"/>
    <property type="match status" value="1"/>
</dbReference>
<dbReference type="CDD" id="cd01167">
    <property type="entry name" value="bac_FRK"/>
    <property type="match status" value="1"/>
</dbReference>
<name>A0A9D9EFV1_9BACT</name>
<dbReference type="SUPFAM" id="SSF53613">
    <property type="entry name" value="Ribokinase-like"/>
    <property type="match status" value="1"/>
</dbReference>
<evidence type="ECO:0000256" key="3">
    <source>
        <dbReference type="ARBA" id="ARBA00022777"/>
    </source>
</evidence>
<evidence type="ECO:0000313" key="6">
    <source>
        <dbReference type="Proteomes" id="UP000823637"/>
    </source>
</evidence>
<comment type="caution">
    <text evidence="5">The sequence shown here is derived from an EMBL/GenBank/DDBJ whole genome shotgun (WGS) entry which is preliminary data.</text>
</comment>
<comment type="similarity">
    <text evidence="1">Belongs to the carbohydrate kinase PfkB family.</text>
</comment>
<dbReference type="GO" id="GO:0016301">
    <property type="term" value="F:kinase activity"/>
    <property type="evidence" value="ECO:0007669"/>
    <property type="project" value="UniProtKB-KW"/>
</dbReference>
<dbReference type="InterPro" id="IPR011611">
    <property type="entry name" value="PfkB_dom"/>
</dbReference>
<dbReference type="Pfam" id="PF00294">
    <property type="entry name" value="PfkB"/>
    <property type="match status" value="1"/>
</dbReference>
<reference evidence="5" key="2">
    <citation type="journal article" date="2021" name="PeerJ">
        <title>Extensive microbial diversity within the chicken gut microbiome revealed by metagenomics and culture.</title>
        <authorList>
            <person name="Gilroy R."/>
            <person name="Ravi A."/>
            <person name="Getino M."/>
            <person name="Pursley I."/>
            <person name="Horton D.L."/>
            <person name="Alikhan N.F."/>
            <person name="Baker D."/>
            <person name="Gharbi K."/>
            <person name="Hall N."/>
            <person name="Watson M."/>
            <person name="Adriaenssens E.M."/>
            <person name="Foster-Nyarko E."/>
            <person name="Jarju S."/>
            <person name="Secka A."/>
            <person name="Antonio M."/>
            <person name="Oren A."/>
            <person name="Chaudhuri R.R."/>
            <person name="La Ragione R."/>
            <person name="Hildebrand F."/>
            <person name="Pallen M.J."/>
        </authorList>
    </citation>
    <scope>NUCLEOTIDE SEQUENCE</scope>
    <source>
        <strain evidence="5">D3-1215</strain>
    </source>
</reference>
<accession>A0A9D9EFV1</accession>